<evidence type="ECO:0000256" key="1">
    <source>
        <dbReference type="ARBA" id="ARBA00022485"/>
    </source>
</evidence>
<comment type="subunit">
    <text evidence="9">Homodimer.</text>
</comment>
<accession>A0ABW2KHH7</accession>
<dbReference type="HAMAP" id="MF_00917">
    <property type="entry name" value="QueE"/>
    <property type="match status" value="1"/>
</dbReference>
<keyword evidence="3 9" id="KW-0479">Metal-binding</keyword>
<evidence type="ECO:0000256" key="5">
    <source>
        <dbReference type="ARBA" id="ARBA00022842"/>
    </source>
</evidence>
<feature type="binding site" evidence="9">
    <location>
        <position position="32"/>
    </location>
    <ligand>
        <name>[4Fe-4S] cluster</name>
        <dbReference type="ChEBI" id="CHEBI:49883"/>
        <note>4Fe-4S-S-AdoMet</note>
    </ligand>
</feature>
<keyword evidence="1 9" id="KW-0004">4Fe-4S</keyword>
<comment type="function">
    <text evidence="9">Catalyzes the complex heterocyclic radical-mediated conversion of 6-carboxy-5,6,7,8-tetrahydropterin (CPH4) to 7-carboxy-7-deazaguanine (CDG), a step common to the biosynthetic pathways of all 7-deazapurine-containing compounds.</text>
</comment>
<keyword evidence="8 9" id="KW-0456">Lyase</keyword>
<dbReference type="InterPro" id="IPR024924">
    <property type="entry name" value="7-CO-7-deazaguanine_synth-like"/>
</dbReference>
<evidence type="ECO:0000256" key="9">
    <source>
        <dbReference type="HAMAP-Rule" id="MF_00917"/>
    </source>
</evidence>
<keyword evidence="2 9" id="KW-0949">S-adenosyl-L-methionine</keyword>
<comment type="cofactor">
    <cofactor evidence="9">
        <name>S-adenosyl-L-methionine</name>
        <dbReference type="ChEBI" id="CHEBI:59789"/>
    </cofactor>
    <text evidence="9">Binds 1 S-adenosyl-L-methionine per subunit.</text>
</comment>
<dbReference type="RefSeq" id="WP_379871515.1">
    <property type="nucleotide sequence ID" value="NZ_JBHTBH010000006.1"/>
</dbReference>
<comment type="similarity">
    <text evidence="9">Belongs to the radical SAM superfamily. 7-carboxy-7-deazaguanine synthase family.</text>
</comment>
<dbReference type="InterPro" id="IPR030977">
    <property type="entry name" value="QueE_Cx14CxxC"/>
</dbReference>
<feature type="binding site" evidence="9">
    <location>
        <position position="52"/>
    </location>
    <ligand>
        <name>Mg(2+)</name>
        <dbReference type="ChEBI" id="CHEBI:18420"/>
    </ligand>
</feature>
<sequence>MRTYQIKEIFYTLQGEGAHAGRPAVFCRFARCNLWTGREKDRHRAVCTFCDTDFVGTDGVNGGRFGTADDLADAVERQWRGDGDEYRFVVCTGGEPLLQLDAPAVEALHRRGFEVAVETNGTRIPPPGIDWLCVSPKIGSDLVVRHGDELKLVYPQENGDPAQFEHLDFGSFRLQPLDGPELEANTRAAVEYCMSRPRWTLSLQTHKYLGIA</sequence>
<comment type="cofactor">
    <cofactor evidence="9">
        <name>Mg(2+)</name>
        <dbReference type="ChEBI" id="CHEBI:18420"/>
    </cofactor>
</comment>
<feature type="binding site" evidence="9">
    <location>
        <position position="94"/>
    </location>
    <ligand>
        <name>S-adenosyl-L-methionine</name>
        <dbReference type="ChEBI" id="CHEBI:59789"/>
    </ligand>
</feature>
<feature type="domain" description="Radical SAM core" evidence="10">
    <location>
        <begin position="19"/>
        <end position="212"/>
    </location>
</feature>
<feature type="binding site" evidence="9">
    <location>
        <position position="50"/>
    </location>
    <ligand>
        <name>[4Fe-4S] cluster</name>
        <dbReference type="ChEBI" id="CHEBI:49883"/>
        <note>4Fe-4S-S-AdoMet</note>
    </ligand>
</feature>
<dbReference type="Gene3D" id="3.20.20.70">
    <property type="entry name" value="Aldolase class I"/>
    <property type="match status" value="1"/>
</dbReference>
<feature type="binding site" evidence="9">
    <location>
        <begin position="135"/>
        <end position="137"/>
    </location>
    <ligand>
        <name>S-adenosyl-L-methionine</name>
        <dbReference type="ChEBI" id="CHEBI:59789"/>
    </ligand>
</feature>
<proteinExistence type="inferred from homology"/>
<feature type="binding site" evidence="9">
    <location>
        <begin position="13"/>
        <end position="15"/>
    </location>
    <ligand>
        <name>substrate</name>
    </ligand>
</feature>
<feature type="binding site" evidence="9">
    <location>
        <begin position="49"/>
        <end position="51"/>
    </location>
    <ligand>
        <name>S-adenosyl-L-methionine</name>
        <dbReference type="ChEBI" id="CHEBI:59789"/>
    </ligand>
</feature>
<evidence type="ECO:0000259" key="10">
    <source>
        <dbReference type="PROSITE" id="PS51918"/>
    </source>
</evidence>
<keyword evidence="4 9" id="KW-0671">Queuosine biosynthesis</keyword>
<evidence type="ECO:0000256" key="3">
    <source>
        <dbReference type="ARBA" id="ARBA00022723"/>
    </source>
</evidence>
<dbReference type="Pfam" id="PF04055">
    <property type="entry name" value="Radical_SAM"/>
    <property type="match status" value="1"/>
</dbReference>
<dbReference type="Proteomes" id="UP001596540">
    <property type="component" value="Unassembled WGS sequence"/>
</dbReference>
<feature type="binding site" evidence="9">
    <location>
        <position position="47"/>
    </location>
    <ligand>
        <name>[4Fe-4S] cluster</name>
        <dbReference type="ChEBI" id="CHEBI:49883"/>
        <note>4Fe-4S-S-AdoMet</note>
    </ligand>
</feature>
<evidence type="ECO:0000256" key="8">
    <source>
        <dbReference type="ARBA" id="ARBA00023239"/>
    </source>
</evidence>
<dbReference type="InterPro" id="IPR058240">
    <property type="entry name" value="rSAM_sf"/>
</dbReference>
<dbReference type="EMBL" id="JBHTBH010000006">
    <property type="protein sequence ID" value="MFC7328858.1"/>
    <property type="molecule type" value="Genomic_DNA"/>
</dbReference>
<dbReference type="SUPFAM" id="SSF102114">
    <property type="entry name" value="Radical SAM enzymes"/>
    <property type="match status" value="1"/>
</dbReference>
<comment type="caution">
    <text evidence="9">Lacks conserved residue(s) required for the propagation of feature annotation.</text>
</comment>
<dbReference type="GO" id="GO:0016829">
    <property type="term" value="F:lyase activity"/>
    <property type="evidence" value="ECO:0007669"/>
    <property type="project" value="UniProtKB-KW"/>
</dbReference>
<dbReference type="NCBIfam" id="TIGR04508">
    <property type="entry name" value="queE_Cx14CxxC"/>
    <property type="match status" value="1"/>
</dbReference>
<evidence type="ECO:0000256" key="6">
    <source>
        <dbReference type="ARBA" id="ARBA00023004"/>
    </source>
</evidence>
<protein>
    <recommendedName>
        <fullName evidence="9">7-carboxy-7-deazaguanine synthase</fullName>
        <shortName evidence="9">CDG synthase</shortName>
        <ecNumber evidence="9">4.3.99.3</ecNumber>
    </recommendedName>
    <alternativeName>
        <fullName evidence="9">Queuosine biosynthesis protein QueE</fullName>
    </alternativeName>
</protein>
<gene>
    <name evidence="9 11" type="primary">queE</name>
    <name evidence="11" type="ORF">ACFQRF_14000</name>
</gene>
<feature type="binding site" evidence="9">
    <location>
        <position position="28"/>
    </location>
    <ligand>
        <name>substrate</name>
    </ligand>
</feature>
<keyword evidence="7 9" id="KW-0411">Iron-sulfur</keyword>
<feature type="binding site" evidence="9">
    <location>
        <position position="92"/>
    </location>
    <ligand>
        <name>substrate</name>
    </ligand>
</feature>
<evidence type="ECO:0000256" key="7">
    <source>
        <dbReference type="ARBA" id="ARBA00023014"/>
    </source>
</evidence>
<dbReference type="InterPro" id="IPR013785">
    <property type="entry name" value="Aldolase_TIM"/>
</dbReference>
<dbReference type="PROSITE" id="PS51918">
    <property type="entry name" value="RADICAL_SAM"/>
    <property type="match status" value="1"/>
</dbReference>
<keyword evidence="6 9" id="KW-0408">Iron</keyword>
<feature type="binding site" evidence="9">
    <location>
        <begin position="175"/>
        <end position="178"/>
    </location>
    <ligand>
        <name>S-adenosyl-L-methionine</name>
        <dbReference type="ChEBI" id="CHEBI:59789"/>
    </ligand>
</feature>
<dbReference type="SFLD" id="SFLDF00376">
    <property type="entry name" value="7-carboxy-7-deazaguanine_synth"/>
    <property type="match status" value="1"/>
</dbReference>
<comment type="pathway">
    <text evidence="9">Purine metabolism; 7-cyano-7-deazaguanine biosynthesis.</text>
</comment>
<organism evidence="11 12">
    <name type="scientific">Marinactinospora rubrisoli</name>
    <dbReference type="NCBI Taxonomy" id="2715399"/>
    <lineage>
        <taxon>Bacteria</taxon>
        <taxon>Bacillati</taxon>
        <taxon>Actinomycetota</taxon>
        <taxon>Actinomycetes</taxon>
        <taxon>Streptosporangiales</taxon>
        <taxon>Nocardiopsidaceae</taxon>
        <taxon>Marinactinospora</taxon>
    </lineage>
</organism>
<name>A0ABW2KHH7_9ACTN</name>
<dbReference type="PANTHER" id="PTHR42836:SF1">
    <property type="entry name" value="7-CARBOXY-7-DEAZAGUANINE SYNTHASE"/>
    <property type="match status" value="1"/>
</dbReference>
<keyword evidence="5 9" id="KW-0460">Magnesium</keyword>
<dbReference type="InterPro" id="IPR007197">
    <property type="entry name" value="rSAM"/>
</dbReference>
<evidence type="ECO:0000313" key="11">
    <source>
        <dbReference type="EMBL" id="MFC7328858.1"/>
    </source>
</evidence>
<dbReference type="EC" id="4.3.99.3" evidence="9"/>
<dbReference type="PIRSF" id="PIRSF000370">
    <property type="entry name" value="QueE"/>
    <property type="match status" value="1"/>
</dbReference>
<evidence type="ECO:0000256" key="4">
    <source>
        <dbReference type="ARBA" id="ARBA00022785"/>
    </source>
</evidence>
<comment type="caution">
    <text evidence="11">The sequence shown here is derived from an EMBL/GenBank/DDBJ whole genome shotgun (WGS) entry which is preliminary data.</text>
</comment>
<comment type="catalytic activity">
    <reaction evidence="9">
        <text>6-carboxy-5,6,7,8-tetrahydropterin + H(+) = 7-carboxy-7-carbaguanine + NH4(+)</text>
        <dbReference type="Rhea" id="RHEA:27974"/>
        <dbReference type="ChEBI" id="CHEBI:15378"/>
        <dbReference type="ChEBI" id="CHEBI:28938"/>
        <dbReference type="ChEBI" id="CHEBI:61032"/>
        <dbReference type="ChEBI" id="CHEBI:61036"/>
        <dbReference type="EC" id="4.3.99.3"/>
    </reaction>
</comment>
<evidence type="ECO:0000313" key="12">
    <source>
        <dbReference type="Proteomes" id="UP001596540"/>
    </source>
</evidence>
<comment type="cofactor">
    <cofactor evidence="9">
        <name>[4Fe-4S] cluster</name>
        <dbReference type="ChEBI" id="CHEBI:49883"/>
    </cofactor>
    <text evidence="9">Binds 1 [4Fe-4S] cluster. The cluster is coordinated with 3 cysteines and an exchangeable S-adenosyl-L-methionine.</text>
</comment>
<dbReference type="SFLD" id="SFLDS00029">
    <property type="entry name" value="Radical_SAM"/>
    <property type="match status" value="1"/>
</dbReference>
<reference evidence="12" key="1">
    <citation type="journal article" date="2019" name="Int. J. Syst. Evol. Microbiol.">
        <title>The Global Catalogue of Microorganisms (GCM) 10K type strain sequencing project: providing services to taxonomists for standard genome sequencing and annotation.</title>
        <authorList>
            <consortium name="The Broad Institute Genomics Platform"/>
            <consortium name="The Broad Institute Genome Sequencing Center for Infectious Disease"/>
            <person name="Wu L."/>
            <person name="Ma J."/>
        </authorList>
    </citation>
    <scope>NUCLEOTIDE SEQUENCE [LARGE SCALE GENOMIC DNA]</scope>
    <source>
        <strain evidence="12">CGMCC 4.7382</strain>
    </source>
</reference>
<evidence type="ECO:0000256" key="2">
    <source>
        <dbReference type="ARBA" id="ARBA00022691"/>
    </source>
</evidence>
<dbReference type="PANTHER" id="PTHR42836">
    <property type="entry name" value="7-CARBOXY-7-DEAZAGUANINE SYNTHASE"/>
    <property type="match status" value="1"/>
</dbReference>
<keyword evidence="12" id="KW-1185">Reference proteome</keyword>